<protein>
    <submittedName>
        <fullName evidence="3">B12-binding domain/radical SAM domain-containing protein</fullName>
    </submittedName>
</protein>
<feature type="domain" description="B12-binding" evidence="1">
    <location>
        <begin position="1"/>
        <end position="140"/>
    </location>
</feature>
<evidence type="ECO:0000259" key="2">
    <source>
        <dbReference type="PROSITE" id="PS51918"/>
    </source>
</evidence>
<dbReference type="GO" id="GO:0003824">
    <property type="term" value="F:catalytic activity"/>
    <property type="evidence" value="ECO:0007669"/>
    <property type="project" value="InterPro"/>
</dbReference>
<dbReference type="Pfam" id="PF19864">
    <property type="entry name" value="Radical_SAM_N2"/>
    <property type="match status" value="1"/>
</dbReference>
<dbReference type="InterPro" id="IPR006158">
    <property type="entry name" value="Cobalamin-bd"/>
</dbReference>
<name>A0A4P2QB50_SORCE</name>
<feature type="domain" description="Radical SAM core" evidence="2">
    <location>
        <begin position="196"/>
        <end position="423"/>
    </location>
</feature>
<dbReference type="Proteomes" id="UP000295781">
    <property type="component" value="Chromosome"/>
</dbReference>
<dbReference type="InterPro" id="IPR007197">
    <property type="entry name" value="rSAM"/>
</dbReference>
<dbReference type="Gene3D" id="3.40.50.280">
    <property type="entry name" value="Cobalamin-binding domain"/>
    <property type="match status" value="1"/>
</dbReference>
<dbReference type="PROSITE" id="PS51332">
    <property type="entry name" value="B12_BINDING"/>
    <property type="match status" value="1"/>
</dbReference>
<dbReference type="PANTHER" id="PTHR42731:SF1">
    <property type="entry name" value="RADICAL SAM DOMAIN PROTEIN"/>
    <property type="match status" value="1"/>
</dbReference>
<dbReference type="InterPro" id="IPR045784">
    <property type="entry name" value="Radical_SAM_N2"/>
</dbReference>
<dbReference type="PROSITE" id="PS51918">
    <property type="entry name" value="RADICAL_SAM"/>
    <property type="match status" value="1"/>
</dbReference>
<organism evidence="3 4">
    <name type="scientific">Sorangium cellulosum</name>
    <name type="common">Polyangium cellulosum</name>
    <dbReference type="NCBI Taxonomy" id="56"/>
    <lineage>
        <taxon>Bacteria</taxon>
        <taxon>Pseudomonadati</taxon>
        <taxon>Myxococcota</taxon>
        <taxon>Polyangia</taxon>
        <taxon>Polyangiales</taxon>
        <taxon>Polyangiaceae</taxon>
        <taxon>Sorangium</taxon>
    </lineage>
</organism>
<dbReference type="Pfam" id="PF04055">
    <property type="entry name" value="Radical_SAM"/>
    <property type="match status" value="1"/>
</dbReference>
<gene>
    <name evidence="3" type="ORF">SOCEGT47_074700</name>
</gene>
<evidence type="ECO:0000313" key="4">
    <source>
        <dbReference type="Proteomes" id="UP000295781"/>
    </source>
</evidence>
<dbReference type="GO" id="GO:0051536">
    <property type="term" value="F:iron-sulfur cluster binding"/>
    <property type="evidence" value="ECO:0007669"/>
    <property type="project" value="InterPro"/>
</dbReference>
<proteinExistence type="predicted"/>
<dbReference type="SFLD" id="SFLDG01082">
    <property type="entry name" value="B12-binding_domain_containing"/>
    <property type="match status" value="1"/>
</dbReference>
<accession>A0A4P2QB50</accession>
<dbReference type="InterPro" id="IPR023404">
    <property type="entry name" value="rSAM_horseshoe"/>
</dbReference>
<sequence length="570" mass="62418">MIRVCLAFPDLREIGANHLGQRVLYKVLKEHPGVEIDRCYALPSTAAPLTESGRSLSEFDVVGFSLQSELTYTNVLAMVGAGGIPLRSEQRDAHPLIVGGGPTATHAEPLAPFCDVILIGDGEEAFPRLVRAWRDAKGSRRERLRALASLRGVYAPSLYECELVSGFQVARGPRVERALVHDLDAFPFPDDVAPSDGLFHRSSIEIARGCTEGCRFCQAGMIYRPVRERSPESVARTAMSMIAKSGVREVAITSLSTADHSCIGALVRSLAPLVAAQGARLHVSALRAHAVDGELVAEMLERGVGGLTLAPEAASQRLRDVINRDVTEEDLFAAAGRMVRGGTRSIHLHFMIGLPTETEEDVRAIARLGSRLRSLGAEPEISVAAHVPKPHTPFQWMAFDPDDIERRAGWLREEADALGVDVRIWSGRSAWVEAALARGDRRLAQVIEQAYRLGCRFDVWPNQRRVELWERAFEVCGLPASRYLAARSVGEPTPWDYADVGLVDGFLEREYRRAMLGAPSPPCGKPLPGHARPVCYDCGVGCDLRAMQVGRAERLVAARSLLRRRERAAP</sequence>
<dbReference type="PANTHER" id="PTHR42731">
    <property type="entry name" value="SLL1084 PROTEIN"/>
    <property type="match status" value="1"/>
</dbReference>
<dbReference type="RefSeq" id="WP_129354808.1">
    <property type="nucleotide sequence ID" value="NZ_CP012670.1"/>
</dbReference>
<reference evidence="3 4" key="1">
    <citation type="submission" date="2015-09" db="EMBL/GenBank/DDBJ databases">
        <title>Sorangium comparison.</title>
        <authorList>
            <person name="Zaburannyi N."/>
            <person name="Bunk B."/>
            <person name="Overmann J."/>
            <person name="Mueller R."/>
        </authorList>
    </citation>
    <scope>NUCLEOTIDE SEQUENCE [LARGE SCALE GENOMIC DNA]</scope>
    <source>
        <strain evidence="3 4">So ceGT47</strain>
    </source>
</reference>
<dbReference type="Gene3D" id="3.80.30.20">
    <property type="entry name" value="tm_1862 like domain"/>
    <property type="match status" value="1"/>
</dbReference>
<evidence type="ECO:0000313" key="3">
    <source>
        <dbReference type="EMBL" id="AUX26900.1"/>
    </source>
</evidence>
<dbReference type="InterPro" id="IPR006638">
    <property type="entry name" value="Elp3/MiaA/NifB-like_rSAM"/>
</dbReference>
<dbReference type="EMBL" id="CP012670">
    <property type="protein sequence ID" value="AUX26900.1"/>
    <property type="molecule type" value="Genomic_DNA"/>
</dbReference>
<dbReference type="SUPFAM" id="SSF102114">
    <property type="entry name" value="Radical SAM enzymes"/>
    <property type="match status" value="1"/>
</dbReference>
<dbReference type="SMART" id="SM00729">
    <property type="entry name" value="Elp3"/>
    <property type="match status" value="1"/>
</dbReference>
<dbReference type="SFLD" id="SFLDS00029">
    <property type="entry name" value="Radical_SAM"/>
    <property type="match status" value="1"/>
</dbReference>
<dbReference type="AlphaFoldDB" id="A0A4P2QB50"/>
<dbReference type="CDD" id="cd01335">
    <property type="entry name" value="Radical_SAM"/>
    <property type="match status" value="1"/>
</dbReference>
<dbReference type="GO" id="GO:0031419">
    <property type="term" value="F:cobalamin binding"/>
    <property type="evidence" value="ECO:0007669"/>
    <property type="project" value="InterPro"/>
</dbReference>
<dbReference type="OrthoDB" id="9806827at2"/>
<dbReference type="InterPro" id="IPR058240">
    <property type="entry name" value="rSAM_sf"/>
</dbReference>
<evidence type="ECO:0000259" key="1">
    <source>
        <dbReference type="PROSITE" id="PS51332"/>
    </source>
</evidence>
<dbReference type="GO" id="GO:0046872">
    <property type="term" value="F:metal ion binding"/>
    <property type="evidence" value="ECO:0007669"/>
    <property type="project" value="InterPro"/>
</dbReference>